<evidence type="ECO:0000313" key="2">
    <source>
        <dbReference type="WBParaSite" id="maker-PairedContig_1897-snap-gene-0.4-mRNA-1"/>
    </source>
</evidence>
<dbReference type="AlphaFoldDB" id="A0A1I8EGU5"/>
<feature type="transmembrane region" description="Helical" evidence="1">
    <location>
        <begin position="43"/>
        <end position="65"/>
    </location>
</feature>
<proteinExistence type="predicted"/>
<reference evidence="2" key="1">
    <citation type="submission" date="2016-11" db="UniProtKB">
        <authorList>
            <consortium name="WormBaseParasite"/>
        </authorList>
    </citation>
    <scope>IDENTIFICATION</scope>
    <source>
        <strain evidence="2">pt0022</strain>
    </source>
</reference>
<dbReference type="WBParaSite" id="maker-PairedContig_1897-snap-gene-0.4-mRNA-1">
    <property type="protein sequence ID" value="maker-PairedContig_1897-snap-gene-0.4-mRNA-1"/>
    <property type="gene ID" value="maker-PairedContig_1897-snap-gene-0.4"/>
</dbReference>
<feature type="transmembrane region" description="Helical" evidence="1">
    <location>
        <begin position="12"/>
        <end position="37"/>
    </location>
</feature>
<keyword evidence="1" id="KW-0812">Transmembrane</keyword>
<sequence length="71" mass="8216">MRSAQFPFFISPLLFFIIGTLALLAMSQRLIMVYLLWSMLLEVPYLIIVVNLSAILACWNFKLIYAHILIP</sequence>
<organism evidence="2">
    <name type="scientific">Wuchereria bancrofti</name>
    <dbReference type="NCBI Taxonomy" id="6293"/>
    <lineage>
        <taxon>Eukaryota</taxon>
        <taxon>Metazoa</taxon>
        <taxon>Ecdysozoa</taxon>
        <taxon>Nematoda</taxon>
        <taxon>Chromadorea</taxon>
        <taxon>Rhabditida</taxon>
        <taxon>Spirurina</taxon>
        <taxon>Spiruromorpha</taxon>
        <taxon>Filarioidea</taxon>
        <taxon>Onchocercidae</taxon>
        <taxon>Wuchereria</taxon>
    </lineage>
</organism>
<keyword evidence="1" id="KW-0472">Membrane</keyword>
<keyword evidence="1" id="KW-1133">Transmembrane helix</keyword>
<protein>
    <submittedName>
        <fullName evidence="2">Uncharacterized protein</fullName>
    </submittedName>
</protein>
<accession>A0A1I8EGU5</accession>
<evidence type="ECO:0000256" key="1">
    <source>
        <dbReference type="SAM" id="Phobius"/>
    </source>
</evidence>
<name>A0A1I8EGU5_WUCBA</name>